<sequence>MFHFCVKRSLHYKTRRIFFWQEGGTKRKYHLVRWEKICKNKKKMRYGIKNLRKLNISLVCK</sequence>
<evidence type="ECO:0000313" key="1">
    <source>
        <dbReference type="EMBL" id="JAE34063.1"/>
    </source>
</evidence>
<reference evidence="1" key="2">
    <citation type="journal article" date="2015" name="Data Brief">
        <title>Shoot transcriptome of the giant reed, Arundo donax.</title>
        <authorList>
            <person name="Barrero R.A."/>
            <person name="Guerrero F.D."/>
            <person name="Moolhuijzen P."/>
            <person name="Goolsby J.A."/>
            <person name="Tidwell J."/>
            <person name="Bellgard S.E."/>
            <person name="Bellgard M.I."/>
        </authorList>
    </citation>
    <scope>NUCLEOTIDE SEQUENCE</scope>
    <source>
        <tissue evidence="1">Shoot tissue taken approximately 20 cm above the soil surface</tissue>
    </source>
</reference>
<proteinExistence type="predicted"/>
<dbReference type="AlphaFoldDB" id="A0A0A9HMF8"/>
<organism evidence="1">
    <name type="scientific">Arundo donax</name>
    <name type="common">Giant reed</name>
    <name type="synonym">Donax arundinaceus</name>
    <dbReference type="NCBI Taxonomy" id="35708"/>
    <lineage>
        <taxon>Eukaryota</taxon>
        <taxon>Viridiplantae</taxon>
        <taxon>Streptophyta</taxon>
        <taxon>Embryophyta</taxon>
        <taxon>Tracheophyta</taxon>
        <taxon>Spermatophyta</taxon>
        <taxon>Magnoliopsida</taxon>
        <taxon>Liliopsida</taxon>
        <taxon>Poales</taxon>
        <taxon>Poaceae</taxon>
        <taxon>PACMAD clade</taxon>
        <taxon>Arundinoideae</taxon>
        <taxon>Arundineae</taxon>
        <taxon>Arundo</taxon>
    </lineage>
</organism>
<reference evidence="1" key="1">
    <citation type="submission" date="2014-09" db="EMBL/GenBank/DDBJ databases">
        <authorList>
            <person name="Magalhaes I.L.F."/>
            <person name="Oliveira U."/>
            <person name="Santos F.R."/>
            <person name="Vidigal T.H.D.A."/>
            <person name="Brescovit A.D."/>
            <person name="Santos A.J."/>
        </authorList>
    </citation>
    <scope>NUCLEOTIDE SEQUENCE</scope>
    <source>
        <tissue evidence="1">Shoot tissue taken approximately 20 cm above the soil surface</tissue>
    </source>
</reference>
<dbReference type="EMBL" id="GBRH01163833">
    <property type="protein sequence ID" value="JAE34063.1"/>
    <property type="molecule type" value="Transcribed_RNA"/>
</dbReference>
<protein>
    <submittedName>
        <fullName evidence="1">Uncharacterized protein</fullName>
    </submittedName>
</protein>
<accession>A0A0A9HMF8</accession>
<name>A0A0A9HMF8_ARUDO</name>